<name>A0A3P6GQV7_BRAOL</name>
<accession>A0A3P6GQV7</accession>
<evidence type="ECO:0000313" key="1">
    <source>
        <dbReference type="EMBL" id="VDD61891.1"/>
    </source>
</evidence>
<protein>
    <submittedName>
        <fullName evidence="1">Uncharacterized protein</fullName>
    </submittedName>
</protein>
<gene>
    <name evidence="1" type="ORF">BOLC6T37344H</name>
</gene>
<dbReference type="AlphaFoldDB" id="A0A3P6GQV7"/>
<proteinExistence type="predicted"/>
<dbReference type="EMBL" id="LR031880">
    <property type="protein sequence ID" value="VDD61891.1"/>
    <property type="molecule type" value="Genomic_DNA"/>
</dbReference>
<sequence>MKQVVKFMHPAIKLTCFVLNVTFQLESGMLLRILRFPKQVGNIDQQDMTIRSVLPVKPFLLDLTTMMIGVSYL</sequence>
<organism evidence="1">
    <name type="scientific">Brassica oleracea</name>
    <name type="common">Wild cabbage</name>
    <dbReference type="NCBI Taxonomy" id="3712"/>
    <lineage>
        <taxon>Eukaryota</taxon>
        <taxon>Viridiplantae</taxon>
        <taxon>Streptophyta</taxon>
        <taxon>Embryophyta</taxon>
        <taxon>Tracheophyta</taxon>
        <taxon>Spermatophyta</taxon>
        <taxon>Magnoliopsida</taxon>
        <taxon>eudicotyledons</taxon>
        <taxon>Gunneridae</taxon>
        <taxon>Pentapetalae</taxon>
        <taxon>rosids</taxon>
        <taxon>malvids</taxon>
        <taxon>Brassicales</taxon>
        <taxon>Brassicaceae</taxon>
        <taxon>Brassiceae</taxon>
        <taxon>Brassica</taxon>
    </lineage>
</organism>
<reference evidence="1" key="1">
    <citation type="submission" date="2018-11" db="EMBL/GenBank/DDBJ databases">
        <authorList>
            <consortium name="Genoscope - CEA"/>
            <person name="William W."/>
        </authorList>
    </citation>
    <scope>NUCLEOTIDE SEQUENCE</scope>
</reference>